<dbReference type="InterPro" id="IPR029055">
    <property type="entry name" value="Ntn_hydrolases_N"/>
</dbReference>
<gene>
    <name evidence="13" type="ORF">VN21_08895</name>
</gene>
<evidence type="ECO:0000256" key="11">
    <source>
        <dbReference type="PIRSR" id="PIRSR001589-3"/>
    </source>
</evidence>
<dbReference type="InterPro" id="IPR033738">
    <property type="entry name" value="AsnB_N"/>
</dbReference>
<evidence type="ECO:0000256" key="2">
    <source>
        <dbReference type="ARBA" id="ARBA00005752"/>
    </source>
</evidence>
<dbReference type="SUPFAM" id="SSF52402">
    <property type="entry name" value="Adenine nucleotide alpha hydrolases-like"/>
    <property type="match status" value="1"/>
</dbReference>
<evidence type="ECO:0000256" key="6">
    <source>
        <dbReference type="ARBA" id="ARBA00022888"/>
    </source>
</evidence>
<feature type="domain" description="Glutamine amidotransferase type-2" evidence="12">
    <location>
        <begin position="2"/>
        <end position="208"/>
    </location>
</feature>
<evidence type="ECO:0000256" key="10">
    <source>
        <dbReference type="PIRSR" id="PIRSR001589-2"/>
    </source>
</evidence>
<protein>
    <recommendedName>
        <fullName evidence="3">asparagine synthase (glutamine-hydrolyzing)</fullName>
        <ecNumber evidence="3">6.3.5.4</ecNumber>
    </recommendedName>
</protein>
<dbReference type="GO" id="GO:0005829">
    <property type="term" value="C:cytosol"/>
    <property type="evidence" value="ECO:0007669"/>
    <property type="project" value="TreeGrafter"/>
</dbReference>
<evidence type="ECO:0000313" key="13">
    <source>
        <dbReference type="EMBL" id="KKY01408.1"/>
    </source>
</evidence>
<dbReference type="Pfam" id="PF13537">
    <property type="entry name" value="GATase_7"/>
    <property type="match status" value="1"/>
</dbReference>
<comment type="pathway">
    <text evidence="1">Amino-acid biosynthesis; L-asparagine biosynthesis; L-asparagine from L-aspartate (L-Gln route): step 1/1.</text>
</comment>
<dbReference type="InterPro" id="IPR017932">
    <property type="entry name" value="GATase_2_dom"/>
</dbReference>
<sequence length="612" mass="70309">MCGHVFLYSKKGKVDEALLSELTEKINHRGPDDTGLFVKDNVGFGFKRLSIIDLSHGHQPFSKKESTIIFNGEIYNHEELRDELISKGHEFKTGSDTEVLLTSYLQYGKSAVKDFRGMFAFVIYDENTNTIFGARDHFGIKPLYYTENDEYIAFSSEYKALMPIVNEKNVDDKSLQNYLSFQYVPRYKTMMEGIKKVPNGTCFTIEDNQIRFEKYFDPRFSNDKEVTKEDIYNILEDSVKHHMISNVEVGTFLSGGIDSTIIAALASKINPKIKSFSVGFEVDGYNELSVAKKSADALGIENIQIRVTQEDYIKSLPKVIYSLDDPLADPSCVGIYFLSKEARKHVTVVLSGEGADEFFAGYNIYKEYEAVKPFLGLSKGLNQTLNKIFTKMPELRGKNYLVRATTPLEKRYIGNAKIFENNEVKSIINKYDDNNTYSKVVRDLYRDCKRKSYDYITTMQDIDINTWLEGDILLKGDKMSMASSIELRVPFLDKEVFEVARNLRLDQKISNKNTKVLLREAFKDVVPKHMVEKKKLGFPTPIRVWLKDDLGKYVRNIITQSKTDDIINKEYAIGLLDEHIKGSKDNSRKVWTIFVFCLWHQIFIEGKNIDSL</sequence>
<evidence type="ECO:0000256" key="7">
    <source>
        <dbReference type="ARBA" id="ARBA00022962"/>
    </source>
</evidence>
<dbReference type="Gene3D" id="3.60.20.10">
    <property type="entry name" value="Glutamine Phosphoribosylpyrophosphate, subunit 1, domain 1"/>
    <property type="match status" value="1"/>
</dbReference>
<dbReference type="GO" id="GO:0004066">
    <property type="term" value="F:asparagine synthase (glutamine-hydrolyzing) activity"/>
    <property type="evidence" value="ECO:0007669"/>
    <property type="project" value="UniProtKB-EC"/>
</dbReference>
<dbReference type="InterPro" id="IPR051786">
    <property type="entry name" value="ASN_synthetase/amidase"/>
</dbReference>
<dbReference type="PIRSF" id="PIRSF001589">
    <property type="entry name" value="Asn_synthetase_glu-h"/>
    <property type="match status" value="1"/>
</dbReference>
<evidence type="ECO:0000256" key="5">
    <source>
        <dbReference type="ARBA" id="ARBA00022840"/>
    </source>
</evidence>
<dbReference type="InterPro" id="IPR006426">
    <property type="entry name" value="Asn_synth_AEB"/>
</dbReference>
<dbReference type="PANTHER" id="PTHR43284:SF1">
    <property type="entry name" value="ASPARAGINE SYNTHETASE"/>
    <property type="match status" value="1"/>
</dbReference>
<keyword evidence="14" id="KW-1185">Reference proteome</keyword>
<evidence type="ECO:0000259" key="12">
    <source>
        <dbReference type="PROSITE" id="PS51278"/>
    </source>
</evidence>
<evidence type="ECO:0000256" key="3">
    <source>
        <dbReference type="ARBA" id="ARBA00012737"/>
    </source>
</evidence>
<evidence type="ECO:0000256" key="1">
    <source>
        <dbReference type="ARBA" id="ARBA00005187"/>
    </source>
</evidence>
<comment type="catalytic activity">
    <reaction evidence="8">
        <text>L-aspartate + L-glutamine + ATP + H2O = L-asparagine + L-glutamate + AMP + diphosphate + H(+)</text>
        <dbReference type="Rhea" id="RHEA:12228"/>
        <dbReference type="ChEBI" id="CHEBI:15377"/>
        <dbReference type="ChEBI" id="CHEBI:15378"/>
        <dbReference type="ChEBI" id="CHEBI:29985"/>
        <dbReference type="ChEBI" id="CHEBI:29991"/>
        <dbReference type="ChEBI" id="CHEBI:30616"/>
        <dbReference type="ChEBI" id="CHEBI:33019"/>
        <dbReference type="ChEBI" id="CHEBI:58048"/>
        <dbReference type="ChEBI" id="CHEBI:58359"/>
        <dbReference type="ChEBI" id="CHEBI:456215"/>
        <dbReference type="EC" id="6.3.5.4"/>
    </reaction>
</comment>
<evidence type="ECO:0000256" key="8">
    <source>
        <dbReference type="ARBA" id="ARBA00048741"/>
    </source>
</evidence>
<dbReference type="AlphaFoldDB" id="A0A0M3DGH7"/>
<comment type="caution">
    <text evidence="13">The sequence shown here is derived from an EMBL/GenBank/DDBJ whole genome shotgun (WGS) entry which is preliminary data.</text>
</comment>
<dbReference type="EMBL" id="LBBT01000188">
    <property type="protein sequence ID" value="KKY01408.1"/>
    <property type="molecule type" value="Genomic_DNA"/>
</dbReference>
<keyword evidence="9" id="KW-0028">Amino-acid biosynthesis</keyword>
<feature type="binding site" evidence="10">
    <location>
        <position position="278"/>
    </location>
    <ligand>
        <name>ATP</name>
        <dbReference type="ChEBI" id="CHEBI:30616"/>
    </ligand>
</feature>
<dbReference type="PATRIC" id="fig|1629550.3.peg.1222"/>
<accession>A0A0M3DGH7</accession>
<dbReference type="EC" id="6.3.5.4" evidence="3"/>
<dbReference type="GO" id="GO:0005524">
    <property type="term" value="F:ATP binding"/>
    <property type="evidence" value="ECO:0007669"/>
    <property type="project" value="UniProtKB-KW"/>
</dbReference>
<dbReference type="CDD" id="cd00712">
    <property type="entry name" value="AsnB"/>
    <property type="match status" value="1"/>
</dbReference>
<name>A0A0M3DGH7_9FIRM</name>
<dbReference type="CDD" id="cd01991">
    <property type="entry name" value="Asn_synthase_B_C"/>
    <property type="match status" value="1"/>
</dbReference>
<feature type="active site" description="For GATase activity" evidence="9">
    <location>
        <position position="2"/>
    </location>
</feature>
<keyword evidence="6 9" id="KW-0061">Asparagine biosynthesis</keyword>
<dbReference type="NCBIfam" id="TIGR01536">
    <property type="entry name" value="asn_synth_AEB"/>
    <property type="match status" value="1"/>
</dbReference>
<dbReference type="GO" id="GO:0006529">
    <property type="term" value="P:asparagine biosynthetic process"/>
    <property type="evidence" value="ECO:0007669"/>
    <property type="project" value="UniProtKB-KW"/>
</dbReference>
<feature type="site" description="Important for beta-aspartyl-AMP intermediate formation" evidence="11">
    <location>
        <position position="353"/>
    </location>
</feature>
<dbReference type="InterPro" id="IPR001962">
    <property type="entry name" value="Asn_synthase"/>
</dbReference>
<evidence type="ECO:0000313" key="14">
    <source>
        <dbReference type="Proteomes" id="UP000034407"/>
    </source>
</evidence>
<evidence type="ECO:0000256" key="4">
    <source>
        <dbReference type="ARBA" id="ARBA00022741"/>
    </source>
</evidence>
<evidence type="ECO:0000256" key="9">
    <source>
        <dbReference type="PIRSR" id="PIRSR001589-1"/>
    </source>
</evidence>
<dbReference type="Gene3D" id="3.40.50.620">
    <property type="entry name" value="HUPs"/>
    <property type="match status" value="1"/>
</dbReference>
<dbReference type="InterPro" id="IPR014729">
    <property type="entry name" value="Rossmann-like_a/b/a_fold"/>
</dbReference>
<dbReference type="OrthoDB" id="9763290at2"/>
<keyword evidence="5 10" id="KW-0067">ATP-binding</keyword>
<reference evidence="13 14" key="1">
    <citation type="submission" date="2015-04" db="EMBL/GenBank/DDBJ databases">
        <title>Microcin producing Clostridium sp. JC272T.</title>
        <authorList>
            <person name="Jyothsna T."/>
            <person name="Sasikala C."/>
            <person name="Ramana C."/>
        </authorList>
    </citation>
    <scope>NUCLEOTIDE SEQUENCE [LARGE SCALE GENOMIC DNA]</scope>
    <source>
        <strain evidence="13 14">JC272</strain>
    </source>
</reference>
<dbReference type="RefSeq" id="WP_046822940.1">
    <property type="nucleotide sequence ID" value="NZ_LBBT01000188.1"/>
</dbReference>
<dbReference type="Pfam" id="PF00733">
    <property type="entry name" value="Asn_synthase"/>
    <property type="match status" value="1"/>
</dbReference>
<dbReference type="PANTHER" id="PTHR43284">
    <property type="entry name" value="ASPARAGINE SYNTHETASE (GLUTAMINE-HYDROLYZING)"/>
    <property type="match status" value="1"/>
</dbReference>
<keyword evidence="4 10" id="KW-0547">Nucleotide-binding</keyword>
<proteinExistence type="inferred from homology"/>
<dbReference type="PROSITE" id="PS51278">
    <property type="entry name" value="GATASE_TYPE_2"/>
    <property type="match status" value="1"/>
</dbReference>
<keyword evidence="7 9" id="KW-0315">Glutamine amidotransferase</keyword>
<organism evidence="13 14">
    <name type="scientific">Paraclostridium benzoelyticum</name>
    <dbReference type="NCBI Taxonomy" id="1629550"/>
    <lineage>
        <taxon>Bacteria</taxon>
        <taxon>Bacillati</taxon>
        <taxon>Bacillota</taxon>
        <taxon>Clostridia</taxon>
        <taxon>Peptostreptococcales</taxon>
        <taxon>Peptostreptococcaceae</taxon>
        <taxon>Paraclostridium</taxon>
    </lineage>
</organism>
<dbReference type="SUPFAM" id="SSF56235">
    <property type="entry name" value="N-terminal nucleophile aminohydrolases (Ntn hydrolases)"/>
    <property type="match status" value="1"/>
</dbReference>
<feature type="binding site" evidence="10">
    <location>
        <begin position="351"/>
        <end position="352"/>
    </location>
    <ligand>
        <name>ATP</name>
        <dbReference type="ChEBI" id="CHEBI:30616"/>
    </ligand>
</feature>
<comment type="similarity">
    <text evidence="2">Belongs to the asparagine synthetase family.</text>
</comment>
<feature type="binding site" evidence="10">
    <location>
        <position position="96"/>
    </location>
    <ligand>
        <name>L-glutamine</name>
        <dbReference type="ChEBI" id="CHEBI:58359"/>
    </ligand>
</feature>
<dbReference type="Proteomes" id="UP000034407">
    <property type="component" value="Unassembled WGS sequence"/>
</dbReference>